<evidence type="ECO:0000313" key="2">
    <source>
        <dbReference type="EMBL" id="TFK16616.1"/>
    </source>
</evidence>
<reference evidence="2 3" key="1">
    <citation type="journal article" date="2019" name="Nat. Ecol. Evol.">
        <title>Megaphylogeny resolves global patterns of mushroom evolution.</title>
        <authorList>
            <person name="Varga T."/>
            <person name="Krizsan K."/>
            <person name="Foldi C."/>
            <person name="Dima B."/>
            <person name="Sanchez-Garcia M."/>
            <person name="Sanchez-Ramirez S."/>
            <person name="Szollosi G.J."/>
            <person name="Szarkandi J.G."/>
            <person name="Papp V."/>
            <person name="Albert L."/>
            <person name="Andreopoulos W."/>
            <person name="Angelini C."/>
            <person name="Antonin V."/>
            <person name="Barry K.W."/>
            <person name="Bougher N.L."/>
            <person name="Buchanan P."/>
            <person name="Buyck B."/>
            <person name="Bense V."/>
            <person name="Catcheside P."/>
            <person name="Chovatia M."/>
            <person name="Cooper J."/>
            <person name="Damon W."/>
            <person name="Desjardin D."/>
            <person name="Finy P."/>
            <person name="Geml J."/>
            <person name="Haridas S."/>
            <person name="Hughes K."/>
            <person name="Justo A."/>
            <person name="Karasinski D."/>
            <person name="Kautmanova I."/>
            <person name="Kiss B."/>
            <person name="Kocsube S."/>
            <person name="Kotiranta H."/>
            <person name="LaButti K.M."/>
            <person name="Lechner B.E."/>
            <person name="Liimatainen K."/>
            <person name="Lipzen A."/>
            <person name="Lukacs Z."/>
            <person name="Mihaltcheva S."/>
            <person name="Morgado L.N."/>
            <person name="Niskanen T."/>
            <person name="Noordeloos M.E."/>
            <person name="Ohm R.A."/>
            <person name="Ortiz-Santana B."/>
            <person name="Ovrebo C."/>
            <person name="Racz N."/>
            <person name="Riley R."/>
            <person name="Savchenko A."/>
            <person name="Shiryaev A."/>
            <person name="Soop K."/>
            <person name="Spirin V."/>
            <person name="Szebenyi C."/>
            <person name="Tomsovsky M."/>
            <person name="Tulloss R.E."/>
            <person name="Uehling J."/>
            <person name="Grigoriev I.V."/>
            <person name="Vagvolgyi C."/>
            <person name="Papp T."/>
            <person name="Martin F.M."/>
            <person name="Miettinen O."/>
            <person name="Hibbett D.S."/>
            <person name="Nagy L.G."/>
        </authorList>
    </citation>
    <scope>NUCLEOTIDE SEQUENCE [LARGE SCALE GENOMIC DNA]</scope>
    <source>
        <strain evidence="2 3">CBS 121175</strain>
    </source>
</reference>
<feature type="region of interest" description="Disordered" evidence="1">
    <location>
        <begin position="1"/>
        <end position="99"/>
    </location>
</feature>
<feature type="region of interest" description="Disordered" evidence="1">
    <location>
        <begin position="695"/>
        <end position="722"/>
    </location>
</feature>
<feature type="compositionally biased region" description="Pro residues" evidence="1">
    <location>
        <begin position="46"/>
        <end position="62"/>
    </location>
</feature>
<gene>
    <name evidence="2" type="ORF">FA15DRAFT_629301</name>
</gene>
<evidence type="ECO:0000313" key="3">
    <source>
        <dbReference type="Proteomes" id="UP000307440"/>
    </source>
</evidence>
<dbReference type="AlphaFoldDB" id="A0A5C3K988"/>
<feature type="region of interest" description="Disordered" evidence="1">
    <location>
        <begin position="401"/>
        <end position="463"/>
    </location>
</feature>
<sequence>MTGDDAGEDVSGGGKPKAPERRRRKRGEGNQQSIWGILESYNPAGHIPPTPMPPNNRLPLPPVDEDQGGVEDEDEDGDGGAHRPPGSYPELPGEDNDNARFFVDGSSVMLYSPILPGGRDLVQVGEMVDVFVEEEVGSEYADEDEDKTAVESEGESGGKSAAVDSLRAHIAPKDDNNQQEKGVFGFRRATAVVWQPFAAFFGGGGGGGGGNGVSQVENQVVRAPVASAHLRVPSSPVMGGMRSVGSPAIPGRITTYTTPDGRTRRVRIKQEKAWAPSLDRMSVQVFWWGYRLYLPPPVLLILSDKTIEAAKRAAMITTALTWFLTNVPVSALPIVVQPTVLLLQRLAPYLGYVGMFISWSWSQIKSYDVGNGVTLTATWLLPVALLPGTWWDHSFPKSPAAGPVPLPPAEGGGGELPPDSNSPAEGGGEVPPDSHSPPGEGGGGGGEGVPPNEPTPAVPPGEGGVVAVVDVGATGRTRKRSLTATIAAFVARKDRVPEPNSNVNANASAGGNRNVEVNVEVVKAVVGVSASERRVDGLGLGVEDGSVTPTAANYASLTPTPASYPSLTPTPANYAALTPTAASYASIPGSPSNYTTADDGLSSVGLSSPGVSVYGTPPSSPGMGVGVLRAGGGVAVIPVPPQPKDVVPVPPQPKDVAPVPPTGVHPNSPLGQELVRSWRVETVALPEDGGVRRGVGAGAGAGRAGKSFKELFRRGDGEVGVS</sequence>
<feature type="compositionally biased region" description="Acidic residues" evidence="1">
    <location>
        <begin position="63"/>
        <end position="78"/>
    </location>
</feature>
<keyword evidence="3" id="KW-1185">Reference proteome</keyword>
<name>A0A5C3K988_COPMA</name>
<evidence type="ECO:0000256" key="1">
    <source>
        <dbReference type="SAM" id="MobiDB-lite"/>
    </source>
</evidence>
<feature type="compositionally biased region" description="Basic and acidic residues" evidence="1">
    <location>
        <begin position="707"/>
        <end position="722"/>
    </location>
</feature>
<dbReference type="Proteomes" id="UP000307440">
    <property type="component" value="Unassembled WGS sequence"/>
</dbReference>
<feature type="compositionally biased region" description="Gly residues" evidence="1">
    <location>
        <begin position="439"/>
        <end position="448"/>
    </location>
</feature>
<protein>
    <submittedName>
        <fullName evidence="2">Uncharacterized protein</fullName>
    </submittedName>
</protein>
<organism evidence="2 3">
    <name type="scientific">Coprinopsis marcescibilis</name>
    <name type="common">Agaric fungus</name>
    <name type="synonym">Psathyrella marcescibilis</name>
    <dbReference type="NCBI Taxonomy" id="230819"/>
    <lineage>
        <taxon>Eukaryota</taxon>
        <taxon>Fungi</taxon>
        <taxon>Dikarya</taxon>
        <taxon>Basidiomycota</taxon>
        <taxon>Agaricomycotina</taxon>
        <taxon>Agaricomycetes</taxon>
        <taxon>Agaricomycetidae</taxon>
        <taxon>Agaricales</taxon>
        <taxon>Agaricineae</taxon>
        <taxon>Psathyrellaceae</taxon>
        <taxon>Coprinopsis</taxon>
    </lineage>
</organism>
<feature type="region of interest" description="Disordered" evidence="1">
    <location>
        <begin position="135"/>
        <end position="160"/>
    </location>
</feature>
<dbReference type="OrthoDB" id="3247214at2759"/>
<feature type="compositionally biased region" description="Acidic residues" evidence="1">
    <location>
        <begin position="135"/>
        <end position="146"/>
    </location>
</feature>
<proteinExistence type="predicted"/>
<dbReference type="STRING" id="230819.A0A5C3K988"/>
<dbReference type="EMBL" id="ML210706">
    <property type="protein sequence ID" value="TFK16616.1"/>
    <property type="molecule type" value="Genomic_DNA"/>
</dbReference>
<accession>A0A5C3K988</accession>